<sequence>MHLYQHNDRKKPMIRHLAPTYPRHKMSSTSSVNIVSPAENIVKAGPGLFRFKRGVGATH</sequence>
<feature type="non-terminal residue" evidence="1">
    <location>
        <position position="1"/>
    </location>
</feature>
<name>N6TVD2_DENPD</name>
<dbReference type="HOGENOM" id="CLU_2963156_0_0_1"/>
<evidence type="ECO:0000313" key="1">
    <source>
        <dbReference type="EMBL" id="ENN70242.1"/>
    </source>
</evidence>
<proteinExistence type="predicted"/>
<dbReference type="AlphaFoldDB" id="N6TVD2"/>
<gene>
    <name evidence="1" type="ORF">YQE_13026</name>
</gene>
<accession>N6TVD2</accession>
<reference evidence="1" key="1">
    <citation type="journal article" date="2013" name="Genome Biol.">
        <title>Draft genome of the mountain pine beetle, Dendroctonus ponderosae Hopkins, a major forest pest.</title>
        <authorList>
            <person name="Keeling C.I."/>
            <person name="Yuen M.M."/>
            <person name="Liao N.Y."/>
            <person name="Docking T.R."/>
            <person name="Chan S.K."/>
            <person name="Taylor G.A."/>
            <person name="Palmquist D.L."/>
            <person name="Jackman S.D."/>
            <person name="Nguyen A."/>
            <person name="Li M."/>
            <person name="Henderson H."/>
            <person name="Janes J.K."/>
            <person name="Zhao Y."/>
            <person name="Pandoh P."/>
            <person name="Moore R."/>
            <person name="Sperling F.A."/>
            <person name="Huber D.P."/>
            <person name="Birol I."/>
            <person name="Jones S.J."/>
            <person name="Bohlmann J."/>
        </authorList>
    </citation>
    <scope>NUCLEOTIDE SEQUENCE</scope>
</reference>
<organism evidence="1">
    <name type="scientific">Dendroctonus ponderosae</name>
    <name type="common">Mountain pine beetle</name>
    <dbReference type="NCBI Taxonomy" id="77166"/>
    <lineage>
        <taxon>Eukaryota</taxon>
        <taxon>Metazoa</taxon>
        <taxon>Ecdysozoa</taxon>
        <taxon>Arthropoda</taxon>
        <taxon>Hexapoda</taxon>
        <taxon>Insecta</taxon>
        <taxon>Pterygota</taxon>
        <taxon>Neoptera</taxon>
        <taxon>Endopterygota</taxon>
        <taxon>Coleoptera</taxon>
        <taxon>Polyphaga</taxon>
        <taxon>Cucujiformia</taxon>
        <taxon>Curculionidae</taxon>
        <taxon>Scolytinae</taxon>
        <taxon>Dendroctonus</taxon>
    </lineage>
</organism>
<protein>
    <submittedName>
        <fullName evidence="1">Uncharacterized protein</fullName>
    </submittedName>
</protein>
<dbReference type="EMBL" id="KB741293">
    <property type="protein sequence ID" value="ENN70242.1"/>
    <property type="molecule type" value="Genomic_DNA"/>
</dbReference>